<organism evidence="3 4">
    <name type="scientific">Potamilus streckersoni</name>
    <dbReference type="NCBI Taxonomy" id="2493646"/>
    <lineage>
        <taxon>Eukaryota</taxon>
        <taxon>Metazoa</taxon>
        <taxon>Spiralia</taxon>
        <taxon>Lophotrochozoa</taxon>
        <taxon>Mollusca</taxon>
        <taxon>Bivalvia</taxon>
        <taxon>Autobranchia</taxon>
        <taxon>Heteroconchia</taxon>
        <taxon>Palaeoheterodonta</taxon>
        <taxon>Unionida</taxon>
        <taxon>Unionoidea</taxon>
        <taxon>Unionidae</taxon>
        <taxon>Ambleminae</taxon>
        <taxon>Lampsilini</taxon>
        <taxon>Potamilus</taxon>
    </lineage>
</organism>
<comment type="caution">
    <text evidence="3">The sequence shown here is derived from an EMBL/GenBank/DDBJ whole genome shotgun (WGS) entry which is preliminary data.</text>
</comment>
<reference evidence="3" key="2">
    <citation type="journal article" date="2021" name="Genome Biol. Evol.">
        <title>Developing a high-quality reference genome for a parasitic bivalve with doubly uniparental inheritance (Bivalvia: Unionida).</title>
        <authorList>
            <person name="Smith C.H."/>
        </authorList>
    </citation>
    <scope>NUCLEOTIDE SEQUENCE</scope>
    <source>
        <strain evidence="3">CHS0354</strain>
        <tissue evidence="3">Mantle</tissue>
    </source>
</reference>
<accession>A0AAE0T9B0</accession>
<sequence length="105" mass="11967">MVKTVKSLTDFKEDLTNAGSILVVVYFHAEWNRDSHAIIHVIKELESVYSDVLFLSADVDEAEDLVGTYEIYEMPTFKFFRNGTLINELTGADEALLKHLVDTLR</sequence>
<dbReference type="CDD" id="cd02947">
    <property type="entry name" value="TRX_family"/>
    <property type="match status" value="1"/>
</dbReference>
<dbReference type="PANTHER" id="PTHR46115">
    <property type="entry name" value="THIOREDOXIN-LIKE PROTEIN 1"/>
    <property type="match status" value="1"/>
</dbReference>
<protein>
    <recommendedName>
        <fullName evidence="2">Thioredoxin domain-containing protein</fullName>
    </recommendedName>
</protein>
<evidence type="ECO:0000313" key="3">
    <source>
        <dbReference type="EMBL" id="KAK3606140.1"/>
    </source>
</evidence>
<evidence type="ECO:0000256" key="1">
    <source>
        <dbReference type="ARBA" id="ARBA00023157"/>
    </source>
</evidence>
<reference evidence="3" key="1">
    <citation type="journal article" date="2021" name="Genome Biol. Evol.">
        <title>A High-Quality Reference Genome for a Parasitic Bivalve with Doubly Uniparental Inheritance (Bivalvia: Unionida).</title>
        <authorList>
            <person name="Smith C.H."/>
        </authorList>
    </citation>
    <scope>NUCLEOTIDE SEQUENCE</scope>
    <source>
        <strain evidence="3">CHS0354</strain>
    </source>
</reference>
<name>A0AAE0T9B0_9BIVA</name>
<feature type="domain" description="Thioredoxin" evidence="2">
    <location>
        <begin position="7"/>
        <end position="97"/>
    </location>
</feature>
<evidence type="ECO:0000313" key="4">
    <source>
        <dbReference type="Proteomes" id="UP001195483"/>
    </source>
</evidence>
<dbReference type="InterPro" id="IPR013766">
    <property type="entry name" value="Thioredoxin_domain"/>
</dbReference>
<evidence type="ECO:0000259" key="2">
    <source>
        <dbReference type="Pfam" id="PF00085"/>
    </source>
</evidence>
<dbReference type="Proteomes" id="UP001195483">
    <property type="component" value="Unassembled WGS sequence"/>
</dbReference>
<proteinExistence type="predicted"/>
<gene>
    <name evidence="3" type="ORF">CHS0354_010770</name>
</gene>
<dbReference type="Pfam" id="PF00085">
    <property type="entry name" value="Thioredoxin"/>
    <property type="match status" value="1"/>
</dbReference>
<dbReference type="InterPro" id="IPR036249">
    <property type="entry name" value="Thioredoxin-like_sf"/>
</dbReference>
<dbReference type="Gene3D" id="3.40.30.10">
    <property type="entry name" value="Glutaredoxin"/>
    <property type="match status" value="1"/>
</dbReference>
<reference evidence="3" key="3">
    <citation type="submission" date="2023-05" db="EMBL/GenBank/DDBJ databases">
        <authorList>
            <person name="Smith C.H."/>
        </authorList>
    </citation>
    <scope>NUCLEOTIDE SEQUENCE</scope>
    <source>
        <strain evidence="3">CHS0354</strain>
        <tissue evidence="3">Mantle</tissue>
    </source>
</reference>
<keyword evidence="1" id="KW-1015">Disulfide bond</keyword>
<keyword evidence="4" id="KW-1185">Reference proteome</keyword>
<dbReference type="AlphaFoldDB" id="A0AAE0T9B0"/>
<dbReference type="EMBL" id="JAEAOA010000675">
    <property type="protein sequence ID" value="KAK3606140.1"/>
    <property type="molecule type" value="Genomic_DNA"/>
</dbReference>
<dbReference type="SUPFAM" id="SSF52833">
    <property type="entry name" value="Thioredoxin-like"/>
    <property type="match status" value="1"/>
</dbReference>